<dbReference type="GO" id="GO:0031901">
    <property type="term" value="C:early endosome membrane"/>
    <property type="evidence" value="ECO:0007669"/>
    <property type="project" value="TreeGrafter"/>
</dbReference>
<dbReference type="PROSITE" id="PS50178">
    <property type="entry name" value="ZF_FYVE"/>
    <property type="match status" value="1"/>
</dbReference>
<gene>
    <name evidence="7" type="primary">Zfyve16_1</name>
    <name evidence="7" type="ORF">CEPORN_R15102</name>
</gene>
<feature type="domain" description="FYVE-type" evidence="6">
    <location>
        <begin position="412"/>
        <end position="470"/>
    </location>
</feature>
<evidence type="ECO:0000256" key="5">
    <source>
        <dbReference type="SAM" id="MobiDB-lite"/>
    </source>
</evidence>
<dbReference type="SUPFAM" id="SSF57903">
    <property type="entry name" value="FYVE/PHD zinc finger"/>
    <property type="match status" value="1"/>
</dbReference>
<name>A0A7K5U8P7_CEPOR</name>
<dbReference type="InterPro" id="IPR011011">
    <property type="entry name" value="Znf_FYVE_PHD"/>
</dbReference>
<sequence length="479" mass="51901">AESMLSDLPKRHQVHKTHAALPGIYVAPGSLCQTGAEVELEKKITEENVCSEELNSSETLRSVSSSHISDEDVQTSLSCLPVSMCSSLVVTEEKVNPLPQNAVAEVISGTVAVHSGASKTDLSGRESCENTDWHEQDEYFAEIGKSIAENSEDGEQWIAESVIDSGDSQEIEAFASAFLDLEVEPYGVDSFCDLSMSPVVADLSVEESVIKSDILVSDAELDDFLYGQNLQSKVLKSSDNDSNLIENDADEGNVTDGKNLDFTEVTEELMQAKLEETMNINSNVKASLPASYLKAVAEDNVSHGLDVTESGSEALASDVPTEGARPKQLLGLSQGPAGQKQPNRTNVLERENQEHGSLTPEVPLSSSNVSVDKNSDPGESVSEAGGNQTSENTETLKTPAALLWKQPLWVPDSEAPNCMNCQVKFTFTKRRHHCRACGKVFCGSCCKRKCKLQYMEKEARVCTGCYDEINKGIKFSLSN</sequence>
<dbReference type="GO" id="GO:0008270">
    <property type="term" value="F:zinc ion binding"/>
    <property type="evidence" value="ECO:0007669"/>
    <property type="project" value="UniProtKB-KW"/>
</dbReference>
<evidence type="ECO:0000256" key="3">
    <source>
        <dbReference type="ARBA" id="ARBA00022833"/>
    </source>
</evidence>
<dbReference type="FunFam" id="3.30.40.10:FF:000084">
    <property type="entry name" value="Zinc finger, FYVE domain-containing 9b"/>
    <property type="match status" value="1"/>
</dbReference>
<dbReference type="Gene3D" id="3.30.40.10">
    <property type="entry name" value="Zinc/RING finger domain, C3HC4 (zinc finger)"/>
    <property type="match status" value="1"/>
</dbReference>
<reference evidence="7 8" key="1">
    <citation type="submission" date="2019-09" db="EMBL/GenBank/DDBJ databases">
        <title>Bird 10,000 Genomes (B10K) Project - Family phase.</title>
        <authorList>
            <person name="Zhang G."/>
        </authorList>
    </citation>
    <scope>NUCLEOTIDE SEQUENCE [LARGE SCALE GENOMIC DNA]</scope>
    <source>
        <strain evidence="7">B10K-DU-001-01</strain>
        <tissue evidence="7">Muscle</tissue>
    </source>
</reference>
<dbReference type="InterPro" id="IPR000306">
    <property type="entry name" value="Znf_FYVE"/>
</dbReference>
<dbReference type="CDD" id="cd15729">
    <property type="entry name" value="FYVE_endofin"/>
    <property type="match status" value="1"/>
</dbReference>
<evidence type="ECO:0000256" key="1">
    <source>
        <dbReference type="ARBA" id="ARBA00022723"/>
    </source>
</evidence>
<evidence type="ECO:0000256" key="4">
    <source>
        <dbReference type="PROSITE-ProRule" id="PRU00091"/>
    </source>
</evidence>
<feature type="compositionally biased region" description="Polar residues" evidence="5">
    <location>
        <begin position="385"/>
        <end position="394"/>
    </location>
</feature>
<evidence type="ECO:0000259" key="6">
    <source>
        <dbReference type="PROSITE" id="PS50178"/>
    </source>
</evidence>
<proteinExistence type="predicted"/>
<dbReference type="GO" id="GO:0006622">
    <property type="term" value="P:protein targeting to lysosome"/>
    <property type="evidence" value="ECO:0007669"/>
    <property type="project" value="TreeGrafter"/>
</dbReference>
<dbReference type="Pfam" id="PF01363">
    <property type="entry name" value="FYVE"/>
    <property type="match status" value="1"/>
</dbReference>
<comment type="caution">
    <text evidence="7">The sequence shown here is derived from an EMBL/GenBank/DDBJ whole genome shotgun (WGS) entry which is preliminary data.</text>
</comment>
<feature type="region of interest" description="Disordered" evidence="5">
    <location>
        <begin position="309"/>
        <end position="394"/>
    </location>
</feature>
<dbReference type="GO" id="GO:0016197">
    <property type="term" value="P:endosomal transport"/>
    <property type="evidence" value="ECO:0007669"/>
    <property type="project" value="TreeGrafter"/>
</dbReference>
<dbReference type="EMBL" id="VZRE01009848">
    <property type="protein sequence ID" value="NWU12983.1"/>
    <property type="molecule type" value="Genomic_DNA"/>
</dbReference>
<dbReference type="SMART" id="SM00064">
    <property type="entry name" value="FYVE"/>
    <property type="match status" value="1"/>
</dbReference>
<dbReference type="PANTHER" id="PTHR46319">
    <property type="entry name" value="ZINC FINGER FYVE DOMAIN-CONTAINING PROTEIN"/>
    <property type="match status" value="1"/>
</dbReference>
<dbReference type="AlphaFoldDB" id="A0A7K5U8P7"/>
<dbReference type="PANTHER" id="PTHR46319:SF1">
    <property type="entry name" value="ZINC FINGER FYVE DOMAIN-CONTAINING PROTEIN 16"/>
    <property type="match status" value="1"/>
</dbReference>
<keyword evidence="2 4" id="KW-0863">Zinc-finger</keyword>
<dbReference type="InterPro" id="IPR013083">
    <property type="entry name" value="Znf_RING/FYVE/PHD"/>
</dbReference>
<evidence type="ECO:0000256" key="2">
    <source>
        <dbReference type="ARBA" id="ARBA00022771"/>
    </source>
</evidence>
<dbReference type="InterPro" id="IPR017455">
    <property type="entry name" value="Znf_FYVE-rel"/>
</dbReference>
<dbReference type="Proteomes" id="UP000543364">
    <property type="component" value="Unassembled WGS sequence"/>
</dbReference>
<feature type="non-terminal residue" evidence="7">
    <location>
        <position position="1"/>
    </location>
</feature>
<keyword evidence="3" id="KW-0862">Zinc</keyword>
<evidence type="ECO:0000313" key="8">
    <source>
        <dbReference type="Proteomes" id="UP000543364"/>
    </source>
</evidence>
<accession>A0A7K5U8P7</accession>
<feature type="non-terminal residue" evidence="7">
    <location>
        <position position="479"/>
    </location>
</feature>
<keyword evidence="1" id="KW-0479">Metal-binding</keyword>
<keyword evidence="8" id="KW-1185">Reference proteome</keyword>
<protein>
    <submittedName>
        <fullName evidence="7">ZFY16 protein</fullName>
    </submittedName>
</protein>
<evidence type="ECO:0000313" key="7">
    <source>
        <dbReference type="EMBL" id="NWU12983.1"/>
    </source>
</evidence>
<organism evidence="7 8">
    <name type="scientific">Cephalopterus ornatus</name>
    <name type="common">Amazonian umbrellabird</name>
    <dbReference type="NCBI Taxonomy" id="114276"/>
    <lineage>
        <taxon>Eukaryota</taxon>
        <taxon>Metazoa</taxon>
        <taxon>Chordata</taxon>
        <taxon>Craniata</taxon>
        <taxon>Vertebrata</taxon>
        <taxon>Euteleostomi</taxon>
        <taxon>Archelosauria</taxon>
        <taxon>Archosauria</taxon>
        <taxon>Dinosauria</taxon>
        <taxon>Saurischia</taxon>
        <taxon>Theropoda</taxon>
        <taxon>Coelurosauria</taxon>
        <taxon>Aves</taxon>
        <taxon>Neognathae</taxon>
        <taxon>Neoaves</taxon>
        <taxon>Telluraves</taxon>
        <taxon>Australaves</taxon>
        <taxon>Passeriformes</taxon>
        <taxon>Cotingidae</taxon>
        <taxon>Cephalopterus</taxon>
    </lineage>
</organism>